<proteinExistence type="predicted"/>
<dbReference type="EMBL" id="CP059540">
    <property type="protein sequence ID" value="QMT17054.1"/>
    <property type="molecule type" value="Genomic_DNA"/>
</dbReference>
<dbReference type="Pfam" id="PF08863">
    <property type="entry name" value="YolD"/>
    <property type="match status" value="1"/>
</dbReference>
<keyword evidence="2" id="KW-1185">Reference proteome</keyword>
<sequence length="119" mass="13692">MKKNQHLIVKGNVIDRGQLKWGALMLPEHVRMLREWRDDEPAKHKPHLDEEELDLLQEEIGLAHQRQCMVELRYWSDGLATLSGVIVSIDLFSRTVQVLNGTKAVQIGFNDLLGIRLID</sequence>
<gene>
    <name evidence="1" type="ORF">H1Q58_13940</name>
</gene>
<accession>A0A7D7QV20</accession>
<name>A0A7D7QV20_PLAMR</name>
<protein>
    <submittedName>
        <fullName evidence="1">YolD-like family protein</fullName>
    </submittedName>
</protein>
<evidence type="ECO:0000313" key="2">
    <source>
        <dbReference type="Proteomes" id="UP000514716"/>
    </source>
</evidence>
<reference evidence="1 2" key="1">
    <citation type="submission" date="2020-07" db="EMBL/GenBank/DDBJ databases">
        <title>Screening of a cold-adapted Planococcus bacterium producing protease in traditional shrimp paste and protease identification by genome sequencing.</title>
        <authorList>
            <person name="Gao R."/>
            <person name="Leng W."/>
            <person name="Chu Q."/>
            <person name="Wu X."/>
            <person name="Liu H."/>
            <person name="Li X."/>
        </authorList>
    </citation>
    <scope>NUCLEOTIDE SEQUENCE [LARGE SCALE GENOMIC DNA]</scope>
    <source>
        <strain evidence="1 2">XJ11</strain>
    </source>
</reference>
<organism evidence="1 2">
    <name type="scientific">Planococcus maritimus</name>
    <dbReference type="NCBI Taxonomy" id="192421"/>
    <lineage>
        <taxon>Bacteria</taxon>
        <taxon>Bacillati</taxon>
        <taxon>Bacillota</taxon>
        <taxon>Bacilli</taxon>
        <taxon>Bacillales</taxon>
        <taxon>Caryophanaceae</taxon>
        <taxon>Planococcus</taxon>
    </lineage>
</organism>
<dbReference type="KEGG" id="pdec:H1Q58_13940"/>
<dbReference type="AlphaFoldDB" id="A0A7D7QV20"/>
<evidence type="ECO:0000313" key="1">
    <source>
        <dbReference type="EMBL" id="QMT17054.1"/>
    </source>
</evidence>
<dbReference type="RefSeq" id="WP_068487252.1">
    <property type="nucleotide sequence ID" value="NZ_CP059540.1"/>
</dbReference>
<dbReference type="Proteomes" id="UP000514716">
    <property type="component" value="Chromosome"/>
</dbReference>
<dbReference type="InterPro" id="IPR014962">
    <property type="entry name" value="YolD"/>
</dbReference>